<evidence type="ECO:0000259" key="15">
    <source>
        <dbReference type="PROSITE" id="PS50089"/>
    </source>
</evidence>
<evidence type="ECO:0000256" key="2">
    <source>
        <dbReference type="ARBA" id="ARBA00001947"/>
    </source>
</evidence>
<name>A0AAD9X7V2_9ROSI</name>
<dbReference type="CDD" id="cd22582">
    <property type="entry name" value="BRcat_RBR_unk"/>
    <property type="match status" value="1"/>
</dbReference>
<feature type="region of interest" description="Disordered" evidence="14">
    <location>
        <begin position="301"/>
        <end position="393"/>
    </location>
</feature>
<organism evidence="17 18">
    <name type="scientific">Dipteronia dyeriana</name>
    <dbReference type="NCBI Taxonomy" id="168575"/>
    <lineage>
        <taxon>Eukaryota</taxon>
        <taxon>Viridiplantae</taxon>
        <taxon>Streptophyta</taxon>
        <taxon>Embryophyta</taxon>
        <taxon>Tracheophyta</taxon>
        <taxon>Spermatophyta</taxon>
        <taxon>Magnoliopsida</taxon>
        <taxon>eudicotyledons</taxon>
        <taxon>Gunneridae</taxon>
        <taxon>Pentapetalae</taxon>
        <taxon>rosids</taxon>
        <taxon>malvids</taxon>
        <taxon>Sapindales</taxon>
        <taxon>Sapindaceae</taxon>
        <taxon>Hippocastanoideae</taxon>
        <taxon>Acereae</taxon>
        <taxon>Dipteronia</taxon>
    </lineage>
</organism>
<evidence type="ECO:0000256" key="9">
    <source>
        <dbReference type="ARBA" id="ARBA00022737"/>
    </source>
</evidence>
<comment type="function">
    <text evidence="3">Might act as an E3 ubiquitin-protein ligase, or as part of E3 complex, which accepts ubiquitin from specific E2 ubiquitin-conjugating enzymes and then transfers it to substrates.</text>
</comment>
<dbReference type="Proteomes" id="UP001280121">
    <property type="component" value="Unassembled WGS sequence"/>
</dbReference>
<dbReference type="PROSITE" id="PS50089">
    <property type="entry name" value="ZF_RING_2"/>
    <property type="match status" value="1"/>
</dbReference>
<sequence length="393" mass="45405">MASSSSDSNNNNNDVHLLVDDFYFSALFDTEEEIFPISDELYAEELQLQEAVISNIAQFYSRVKQEPITKILMEDQENRHDSKMKKVKIEQIVESSSTTHQISFCGICRDSKSIQEIFKTTKKCTHSYCNACIASYIMSKIQDSMSKIKCPDMNCEAVLEPQLCHEIIPKQVFARWENTLSKALISGSNIFYCPYKDCASVMVDDNGEVVTESECPNCHRLFCSQCNVSWHVGLDCKEFQRLGGGERQREDLMMMELSKKKQWRRCPNCKFYVEKRDGCLHISCRCEFEFCYGCGSEKPHQGNNEKTQNQHNKEPTPKPPRIREQHNEKQHQEKKTQSRCTTPKTHNLKESQPPPTKKKTQQKRRSKHHSAISKTNTNPTPGHHPTKNFTSRN</sequence>
<dbReference type="InterPro" id="IPR018957">
    <property type="entry name" value="Znf_C3HC4_RING-type"/>
</dbReference>
<comment type="cofactor">
    <cofactor evidence="2">
        <name>Zn(2+)</name>
        <dbReference type="ChEBI" id="CHEBI:29105"/>
    </cofactor>
</comment>
<dbReference type="AlphaFoldDB" id="A0AAD9X7V2"/>
<protein>
    <recommendedName>
        <fullName evidence="6">RBR-type E3 ubiquitin transferase</fullName>
        <ecNumber evidence="6">2.3.2.31</ecNumber>
    </recommendedName>
</protein>
<dbReference type="FunFam" id="3.30.40.10:FF:000230">
    <property type="entry name" value="RBR-type E3 ubiquitin transferase"/>
    <property type="match status" value="1"/>
</dbReference>
<comment type="similarity">
    <text evidence="5">Belongs to the RBR family. Ariadne subfamily.</text>
</comment>
<evidence type="ECO:0000256" key="7">
    <source>
        <dbReference type="ARBA" id="ARBA00022679"/>
    </source>
</evidence>
<dbReference type="Gene3D" id="3.30.40.10">
    <property type="entry name" value="Zinc/RING finger domain, C3HC4 (zinc finger)"/>
    <property type="match status" value="1"/>
</dbReference>
<keyword evidence="9" id="KW-0677">Repeat</keyword>
<feature type="compositionally biased region" description="Basic residues" evidence="14">
    <location>
        <begin position="356"/>
        <end position="371"/>
    </location>
</feature>
<evidence type="ECO:0000256" key="1">
    <source>
        <dbReference type="ARBA" id="ARBA00001798"/>
    </source>
</evidence>
<dbReference type="PROSITE" id="PS00518">
    <property type="entry name" value="ZF_RING_1"/>
    <property type="match status" value="1"/>
</dbReference>
<evidence type="ECO:0000256" key="5">
    <source>
        <dbReference type="ARBA" id="ARBA00005884"/>
    </source>
</evidence>
<evidence type="ECO:0000313" key="18">
    <source>
        <dbReference type="Proteomes" id="UP001280121"/>
    </source>
</evidence>
<dbReference type="InterPro" id="IPR031127">
    <property type="entry name" value="E3_UB_ligase_RBR"/>
</dbReference>
<dbReference type="CDD" id="cd22584">
    <property type="entry name" value="Rcat_RBR_unk"/>
    <property type="match status" value="1"/>
</dbReference>
<evidence type="ECO:0000256" key="11">
    <source>
        <dbReference type="ARBA" id="ARBA00022786"/>
    </source>
</evidence>
<dbReference type="SMART" id="SM00647">
    <property type="entry name" value="IBR"/>
    <property type="match status" value="2"/>
</dbReference>
<evidence type="ECO:0000256" key="8">
    <source>
        <dbReference type="ARBA" id="ARBA00022723"/>
    </source>
</evidence>
<dbReference type="InterPro" id="IPR001841">
    <property type="entry name" value="Znf_RING"/>
</dbReference>
<dbReference type="InterPro" id="IPR044066">
    <property type="entry name" value="TRIAD_supradom"/>
</dbReference>
<reference evidence="17" key="1">
    <citation type="journal article" date="2023" name="Plant J.">
        <title>Genome sequences and population genomics provide insights into the demographic history, inbreeding, and mutation load of two 'living fossil' tree species of Dipteronia.</title>
        <authorList>
            <person name="Feng Y."/>
            <person name="Comes H.P."/>
            <person name="Chen J."/>
            <person name="Zhu S."/>
            <person name="Lu R."/>
            <person name="Zhang X."/>
            <person name="Li P."/>
            <person name="Qiu J."/>
            <person name="Olsen K.M."/>
            <person name="Qiu Y."/>
        </authorList>
    </citation>
    <scope>NUCLEOTIDE SEQUENCE</scope>
    <source>
        <strain evidence="17">KIB01</strain>
    </source>
</reference>
<dbReference type="SUPFAM" id="SSF57850">
    <property type="entry name" value="RING/U-box"/>
    <property type="match status" value="3"/>
</dbReference>
<comment type="caution">
    <text evidence="17">The sequence shown here is derived from an EMBL/GenBank/DDBJ whole genome shotgun (WGS) entry which is preliminary data.</text>
</comment>
<dbReference type="GO" id="GO:0008270">
    <property type="term" value="F:zinc ion binding"/>
    <property type="evidence" value="ECO:0007669"/>
    <property type="project" value="UniProtKB-KW"/>
</dbReference>
<keyword evidence="8" id="KW-0479">Metal-binding</keyword>
<dbReference type="GO" id="GO:0016567">
    <property type="term" value="P:protein ubiquitination"/>
    <property type="evidence" value="ECO:0007669"/>
    <property type="project" value="InterPro"/>
</dbReference>
<evidence type="ECO:0000256" key="6">
    <source>
        <dbReference type="ARBA" id="ARBA00012251"/>
    </source>
</evidence>
<dbReference type="GO" id="GO:0061630">
    <property type="term" value="F:ubiquitin protein ligase activity"/>
    <property type="evidence" value="ECO:0007669"/>
    <property type="project" value="UniProtKB-EC"/>
</dbReference>
<keyword evidence="12" id="KW-0862">Zinc</keyword>
<feature type="domain" description="RING-type" evidence="15">
    <location>
        <begin position="105"/>
        <end position="151"/>
    </location>
</feature>
<evidence type="ECO:0000256" key="3">
    <source>
        <dbReference type="ARBA" id="ARBA00003976"/>
    </source>
</evidence>
<evidence type="ECO:0000313" key="17">
    <source>
        <dbReference type="EMBL" id="KAK2654586.1"/>
    </source>
</evidence>
<keyword evidence="11" id="KW-0833">Ubl conjugation pathway</keyword>
<accession>A0AAD9X7V2</accession>
<dbReference type="PANTHER" id="PTHR11685">
    <property type="entry name" value="RBR FAMILY RING FINGER AND IBR DOMAIN-CONTAINING"/>
    <property type="match status" value="1"/>
</dbReference>
<evidence type="ECO:0000256" key="4">
    <source>
        <dbReference type="ARBA" id="ARBA00004906"/>
    </source>
</evidence>
<keyword evidence="18" id="KW-1185">Reference proteome</keyword>
<feature type="compositionally biased region" description="Basic and acidic residues" evidence="14">
    <location>
        <begin position="311"/>
        <end position="336"/>
    </location>
</feature>
<gene>
    <name evidence="17" type="ORF">Ddye_014442</name>
</gene>
<dbReference type="Gene3D" id="1.20.120.1750">
    <property type="match status" value="1"/>
</dbReference>
<evidence type="ECO:0000256" key="14">
    <source>
        <dbReference type="SAM" id="MobiDB-lite"/>
    </source>
</evidence>
<keyword evidence="10 13" id="KW-0863">Zinc-finger</keyword>
<evidence type="ECO:0000256" key="10">
    <source>
        <dbReference type="ARBA" id="ARBA00022771"/>
    </source>
</evidence>
<dbReference type="EMBL" id="JANJYI010000004">
    <property type="protein sequence ID" value="KAK2654586.1"/>
    <property type="molecule type" value="Genomic_DNA"/>
</dbReference>
<comment type="pathway">
    <text evidence="4">Protein modification; protein ubiquitination.</text>
</comment>
<dbReference type="Pfam" id="PF01485">
    <property type="entry name" value="IBR"/>
    <property type="match status" value="2"/>
</dbReference>
<feature type="compositionally biased region" description="Polar residues" evidence="14">
    <location>
        <begin position="301"/>
        <end position="310"/>
    </location>
</feature>
<dbReference type="PROSITE" id="PS51873">
    <property type="entry name" value="TRIAD"/>
    <property type="match status" value="1"/>
</dbReference>
<feature type="domain" description="RING-type" evidence="16">
    <location>
        <begin position="101"/>
        <end position="314"/>
    </location>
</feature>
<feature type="compositionally biased region" description="Low complexity" evidence="14">
    <location>
        <begin position="374"/>
        <end position="383"/>
    </location>
</feature>
<dbReference type="InterPro" id="IPR002867">
    <property type="entry name" value="IBR_dom"/>
</dbReference>
<comment type="catalytic activity">
    <reaction evidence="1">
        <text>[E2 ubiquitin-conjugating enzyme]-S-ubiquitinyl-L-cysteine + [acceptor protein]-L-lysine = [E2 ubiquitin-conjugating enzyme]-L-cysteine + [acceptor protein]-N(6)-ubiquitinyl-L-lysine.</text>
        <dbReference type="EC" id="2.3.2.31"/>
    </reaction>
</comment>
<evidence type="ECO:0000256" key="12">
    <source>
        <dbReference type="ARBA" id="ARBA00022833"/>
    </source>
</evidence>
<dbReference type="InterPro" id="IPR013083">
    <property type="entry name" value="Znf_RING/FYVE/PHD"/>
</dbReference>
<dbReference type="InterPro" id="IPR017907">
    <property type="entry name" value="Znf_RING_CS"/>
</dbReference>
<dbReference type="Pfam" id="PF00097">
    <property type="entry name" value="zf-C3HC4"/>
    <property type="match status" value="1"/>
</dbReference>
<evidence type="ECO:0000256" key="13">
    <source>
        <dbReference type="PROSITE-ProRule" id="PRU00175"/>
    </source>
</evidence>
<dbReference type="EC" id="2.3.2.31" evidence="6"/>
<proteinExistence type="inferred from homology"/>
<evidence type="ECO:0000259" key="16">
    <source>
        <dbReference type="PROSITE" id="PS51873"/>
    </source>
</evidence>
<keyword evidence="7" id="KW-0808">Transferase</keyword>